<evidence type="ECO:0000313" key="7">
    <source>
        <dbReference type="EMBL" id="GCC26796.1"/>
    </source>
</evidence>
<keyword evidence="8" id="KW-1185">Reference proteome</keyword>
<keyword evidence="3" id="KW-0964">Secreted</keyword>
<keyword evidence="5" id="KW-0732">Signal</keyword>
<dbReference type="PANTHER" id="PTHR14156">
    <property type="entry name" value="MOTILIN"/>
    <property type="match status" value="1"/>
</dbReference>
<evidence type="ECO:0000313" key="8">
    <source>
        <dbReference type="Proteomes" id="UP000287033"/>
    </source>
</evidence>
<dbReference type="OrthoDB" id="9937685at2759"/>
<evidence type="ECO:0000256" key="3">
    <source>
        <dbReference type="ARBA" id="ARBA00022525"/>
    </source>
</evidence>
<feature type="chain" id="PRO_5019540354" description="Motilin/ghrelin-associated peptide domain-containing protein" evidence="5">
    <location>
        <begin position="26"/>
        <end position="114"/>
    </location>
</feature>
<name>A0A401S8U7_CHIPU</name>
<evidence type="ECO:0000256" key="4">
    <source>
        <dbReference type="ARBA" id="ARBA00022702"/>
    </source>
</evidence>
<evidence type="ECO:0000259" key="6">
    <source>
        <dbReference type="Pfam" id="PF04643"/>
    </source>
</evidence>
<accession>A0A401S8U7</accession>
<dbReference type="PANTHER" id="PTHR14156:SF0">
    <property type="entry name" value="PROMOTILIN"/>
    <property type="match status" value="1"/>
</dbReference>
<evidence type="ECO:0000256" key="2">
    <source>
        <dbReference type="ARBA" id="ARBA00006473"/>
    </source>
</evidence>
<comment type="caution">
    <text evidence="7">The sequence shown here is derived from an EMBL/GenBank/DDBJ whole genome shotgun (WGS) entry which is preliminary data.</text>
</comment>
<dbReference type="Proteomes" id="UP000287033">
    <property type="component" value="Unassembled WGS sequence"/>
</dbReference>
<comment type="subcellular location">
    <subcellularLocation>
        <location evidence="1">Secreted</location>
    </subcellularLocation>
</comment>
<evidence type="ECO:0000256" key="1">
    <source>
        <dbReference type="ARBA" id="ARBA00004613"/>
    </source>
</evidence>
<dbReference type="EMBL" id="BEZZ01000139">
    <property type="protein sequence ID" value="GCC26796.1"/>
    <property type="molecule type" value="Genomic_DNA"/>
</dbReference>
<reference evidence="7 8" key="1">
    <citation type="journal article" date="2018" name="Nat. Ecol. Evol.">
        <title>Shark genomes provide insights into elasmobranch evolution and the origin of vertebrates.</title>
        <authorList>
            <person name="Hara Y"/>
            <person name="Yamaguchi K"/>
            <person name="Onimaru K"/>
            <person name="Kadota M"/>
            <person name="Koyanagi M"/>
            <person name="Keeley SD"/>
            <person name="Tatsumi K"/>
            <person name="Tanaka K"/>
            <person name="Motone F"/>
            <person name="Kageyama Y"/>
            <person name="Nozu R"/>
            <person name="Adachi N"/>
            <person name="Nishimura O"/>
            <person name="Nakagawa R"/>
            <person name="Tanegashima C"/>
            <person name="Kiyatake I"/>
            <person name="Matsumoto R"/>
            <person name="Murakumo K"/>
            <person name="Nishida K"/>
            <person name="Terakita A"/>
            <person name="Kuratani S"/>
            <person name="Sato K"/>
            <person name="Hyodo S Kuraku.S."/>
        </authorList>
    </citation>
    <scope>NUCLEOTIDE SEQUENCE [LARGE SCALE GENOMIC DNA]</scope>
</reference>
<dbReference type="GO" id="GO:0005576">
    <property type="term" value="C:extracellular region"/>
    <property type="evidence" value="ECO:0007669"/>
    <property type="project" value="UniProtKB-SubCell"/>
</dbReference>
<sequence>MISKRVMINLMVVCIVAMLAEQTEGFLTFLSPRDYQKMIENYKTRVGKGVPMNLQKRSEENNLPEVSSMEEMKVIKLCVPFEIGIKLSSKQFQKYGEHLGELLQNILSENKNGQ</sequence>
<organism evidence="7 8">
    <name type="scientific">Chiloscyllium punctatum</name>
    <name type="common">Brownbanded bambooshark</name>
    <name type="synonym">Hemiscyllium punctatum</name>
    <dbReference type="NCBI Taxonomy" id="137246"/>
    <lineage>
        <taxon>Eukaryota</taxon>
        <taxon>Metazoa</taxon>
        <taxon>Chordata</taxon>
        <taxon>Craniata</taxon>
        <taxon>Vertebrata</taxon>
        <taxon>Chondrichthyes</taxon>
        <taxon>Elasmobranchii</taxon>
        <taxon>Galeomorphii</taxon>
        <taxon>Galeoidea</taxon>
        <taxon>Orectolobiformes</taxon>
        <taxon>Hemiscylliidae</taxon>
        <taxon>Chiloscyllium</taxon>
    </lineage>
</organism>
<dbReference type="Pfam" id="PF04643">
    <property type="entry name" value="Motilin_assoc"/>
    <property type="match status" value="1"/>
</dbReference>
<dbReference type="STRING" id="137246.A0A401S8U7"/>
<protein>
    <recommendedName>
        <fullName evidence="6">Motilin/ghrelin-associated peptide domain-containing protein</fullName>
    </recommendedName>
</protein>
<feature type="signal peptide" evidence="5">
    <location>
        <begin position="1"/>
        <end position="25"/>
    </location>
</feature>
<dbReference type="AlphaFoldDB" id="A0A401S8U7"/>
<proteinExistence type="inferred from homology"/>
<dbReference type="GO" id="GO:0005179">
    <property type="term" value="F:hormone activity"/>
    <property type="evidence" value="ECO:0007669"/>
    <property type="project" value="UniProtKB-KW"/>
</dbReference>
<dbReference type="OMA" id="VPIFTHS"/>
<gene>
    <name evidence="7" type="ORF">chiPu_2000003</name>
</gene>
<keyword evidence="4" id="KW-0372">Hormone</keyword>
<feature type="domain" description="Motilin/ghrelin-associated peptide" evidence="6">
    <location>
        <begin position="70"/>
        <end position="112"/>
    </location>
</feature>
<dbReference type="InterPro" id="IPR006737">
    <property type="entry name" value="Motilin_assoc"/>
</dbReference>
<evidence type="ECO:0000256" key="5">
    <source>
        <dbReference type="SAM" id="SignalP"/>
    </source>
</evidence>
<dbReference type="InterPro" id="IPR015662">
    <property type="entry name" value="Promotilin"/>
</dbReference>
<comment type="similarity">
    <text evidence="2">Belongs to the motilin family.</text>
</comment>